<evidence type="ECO:0000259" key="18">
    <source>
        <dbReference type="Pfam" id="PF02775"/>
    </source>
</evidence>
<feature type="compositionally biased region" description="Basic and acidic residues" evidence="16">
    <location>
        <begin position="182"/>
        <end position="199"/>
    </location>
</feature>
<evidence type="ECO:0000256" key="15">
    <source>
        <dbReference type="RuleBase" id="RU362132"/>
    </source>
</evidence>
<evidence type="ECO:0000259" key="17">
    <source>
        <dbReference type="Pfam" id="PF00205"/>
    </source>
</evidence>
<sequence length="598" mass="63875">MAPQSQSPTTGASIIARTLKDLSVAVIFGIVGVPVSDIAEQAINIGVRFIGFRNEQAASYAATAYGYLTGRPGVCLVVGGPGVLHAVAGVGNASANNFPLLLLSGSIETHLVTKGAFQETDSVSLLSPQTKISLRPSSIEMLPSMIANAYRTAFYGRPGPAFVDLPADLINDPIDPDDIENISDRPKISDSPKSAADPKRLSQVASLLKSAQAPLIVLGKGTAYAQAENAIQYFVNQTSIPFLPSPMGKGVVPDSHPQNVSSARSVAMKTADVVLLLGARLNWIMHYGEAPKWNAEAKFVQVDISSEEMGRNAGYAELSLLGDVGVVITQLSQALKGWSYSTSSDHDQQLAKAKQKNEHISWLAARDTSIPLTYAYAFSIIKTALHTLSPPSTGGICYVAEGANTMDISRSIFPLEHPRLRLDAGTFATMGVGLPYAIAAWQAYNAPNAQASSGPAPRKKIVAIEGDSAFGFSGMEVETMARMGMDVLIFVINNSGIYFGDSDSAEDFGVKREKTARGKQGLRSWALGFETRYEKLAEACGGVGYFVRSPEELEKATVEGFRANVPVIVNVIIQSGKVEEPSFGWQVTPKKREKVSRL</sequence>
<dbReference type="GO" id="GO:0000287">
    <property type="term" value="F:magnesium ion binding"/>
    <property type="evidence" value="ECO:0007669"/>
    <property type="project" value="InterPro"/>
</dbReference>
<keyword evidence="6" id="KW-0460">Magnesium</keyword>
<comment type="caution">
    <text evidence="20">The sequence shown here is derived from an EMBL/GenBank/DDBJ whole genome shotgun (WGS) entry which is preliminary data.</text>
</comment>
<evidence type="ECO:0000256" key="13">
    <source>
        <dbReference type="ARBA" id="ARBA00059692"/>
    </source>
</evidence>
<evidence type="ECO:0000256" key="10">
    <source>
        <dbReference type="ARBA" id="ARBA00044451"/>
    </source>
</evidence>
<organism evidence="20 21">
    <name type="scientific">Didymella heteroderae</name>
    <dbReference type="NCBI Taxonomy" id="1769908"/>
    <lineage>
        <taxon>Eukaryota</taxon>
        <taxon>Fungi</taxon>
        <taxon>Dikarya</taxon>
        <taxon>Ascomycota</taxon>
        <taxon>Pezizomycotina</taxon>
        <taxon>Dothideomycetes</taxon>
        <taxon>Pleosporomycetidae</taxon>
        <taxon>Pleosporales</taxon>
        <taxon>Pleosporineae</taxon>
        <taxon>Didymellaceae</taxon>
        <taxon>Didymella</taxon>
    </lineage>
</organism>
<dbReference type="Pfam" id="PF00205">
    <property type="entry name" value="TPP_enzyme_M"/>
    <property type="match status" value="1"/>
</dbReference>
<comment type="similarity">
    <text evidence="4 15">Belongs to the TPP enzyme family.</text>
</comment>
<comment type="subcellular location">
    <subcellularLocation>
        <location evidence="3">Peroxisome matrix</location>
    </subcellularLocation>
</comment>
<evidence type="ECO:0000313" key="21">
    <source>
        <dbReference type="Proteomes" id="UP000758155"/>
    </source>
</evidence>
<dbReference type="GO" id="GO:0030976">
    <property type="term" value="F:thiamine pyrophosphate binding"/>
    <property type="evidence" value="ECO:0007669"/>
    <property type="project" value="InterPro"/>
</dbReference>
<dbReference type="CDD" id="cd02004">
    <property type="entry name" value="TPP_BZL_OCoD_HPCL"/>
    <property type="match status" value="1"/>
</dbReference>
<evidence type="ECO:0000256" key="3">
    <source>
        <dbReference type="ARBA" id="ARBA00004253"/>
    </source>
</evidence>
<evidence type="ECO:0000256" key="7">
    <source>
        <dbReference type="ARBA" id="ARBA00023052"/>
    </source>
</evidence>
<evidence type="ECO:0000256" key="12">
    <source>
        <dbReference type="ARBA" id="ARBA00044518"/>
    </source>
</evidence>
<evidence type="ECO:0000256" key="5">
    <source>
        <dbReference type="ARBA" id="ARBA00022723"/>
    </source>
</evidence>
<keyword evidence="7 15" id="KW-0786">Thiamine pyrophosphate</keyword>
<accession>A0A9P4WRZ8</accession>
<evidence type="ECO:0000256" key="2">
    <source>
        <dbReference type="ARBA" id="ARBA00001964"/>
    </source>
</evidence>
<evidence type="ECO:0000256" key="14">
    <source>
        <dbReference type="ARBA" id="ARBA00070390"/>
    </source>
</evidence>
<gene>
    <name evidence="20" type="ORF">E8E12_006014</name>
</gene>
<dbReference type="OrthoDB" id="10006023at2759"/>
<evidence type="ECO:0000256" key="8">
    <source>
        <dbReference type="ARBA" id="ARBA00023140"/>
    </source>
</evidence>
<proteinExistence type="inferred from homology"/>
<dbReference type="PANTHER" id="PTHR43710:SF2">
    <property type="entry name" value="2-HYDROXYACYL-COA LYASE 1"/>
    <property type="match status" value="1"/>
</dbReference>
<dbReference type="InterPro" id="IPR012000">
    <property type="entry name" value="Thiamin_PyroP_enz_cen_dom"/>
</dbReference>
<dbReference type="Gene3D" id="3.40.50.1220">
    <property type="entry name" value="TPP-binding domain"/>
    <property type="match status" value="1"/>
</dbReference>
<evidence type="ECO:0000256" key="6">
    <source>
        <dbReference type="ARBA" id="ARBA00022842"/>
    </source>
</evidence>
<evidence type="ECO:0000256" key="1">
    <source>
        <dbReference type="ARBA" id="ARBA00001946"/>
    </source>
</evidence>
<comment type="cofactor">
    <cofactor evidence="1">
        <name>Mg(2+)</name>
        <dbReference type="ChEBI" id="CHEBI:18420"/>
    </cofactor>
</comment>
<reference evidence="20" key="1">
    <citation type="submission" date="2019-04" db="EMBL/GenBank/DDBJ databases">
        <title>Sequencing of skin fungus with MAO and IRED activity.</title>
        <authorList>
            <person name="Marsaioli A.J."/>
            <person name="Bonatto J.M.C."/>
            <person name="Reis Junior O."/>
        </authorList>
    </citation>
    <scope>NUCLEOTIDE SEQUENCE</scope>
    <source>
        <strain evidence="20">28M1</strain>
    </source>
</reference>
<dbReference type="FunFam" id="3.40.50.970:FF:000071">
    <property type="entry name" value="2-hydroxyphytanoyl-CoA lyase, putative"/>
    <property type="match status" value="1"/>
</dbReference>
<dbReference type="GO" id="GO:0001561">
    <property type="term" value="P:fatty acid alpha-oxidation"/>
    <property type="evidence" value="ECO:0007669"/>
    <property type="project" value="TreeGrafter"/>
</dbReference>
<comment type="catalytic activity">
    <reaction evidence="11">
        <text>an (R)-2-hydroxy-long-chain-fatty acyl-CoA = a long-chain fatty aldehyde + formyl-CoA</text>
        <dbReference type="Rhea" id="RHEA:67444"/>
        <dbReference type="ChEBI" id="CHEBI:17176"/>
        <dbReference type="ChEBI" id="CHEBI:57376"/>
        <dbReference type="ChEBI" id="CHEBI:170012"/>
        <dbReference type="EC" id="4.1.2.63"/>
    </reaction>
    <physiologicalReaction direction="left-to-right" evidence="11">
        <dbReference type="Rhea" id="RHEA:67445"/>
    </physiologicalReaction>
</comment>
<dbReference type="Proteomes" id="UP000758155">
    <property type="component" value="Unassembled WGS sequence"/>
</dbReference>
<dbReference type="Pfam" id="PF02775">
    <property type="entry name" value="TPP_enzyme_C"/>
    <property type="match status" value="1"/>
</dbReference>
<feature type="domain" description="Thiamine pyrophosphate enzyme TPP-binding" evidence="18">
    <location>
        <begin position="402"/>
        <end position="571"/>
    </location>
</feature>
<dbReference type="CDD" id="cd07035">
    <property type="entry name" value="TPP_PYR_POX_like"/>
    <property type="match status" value="1"/>
</dbReference>
<feature type="domain" description="Thiamine pyrophosphate enzyme central" evidence="17">
    <location>
        <begin position="202"/>
        <end position="331"/>
    </location>
</feature>
<protein>
    <recommendedName>
        <fullName evidence="14">2-hydroxyacyl-CoA lyase</fullName>
        <ecNumber evidence="12">4.1.2.63</ecNumber>
    </recommendedName>
</protein>
<keyword evidence="21" id="KW-1185">Reference proteome</keyword>
<comment type="catalytic activity">
    <reaction evidence="10">
        <text>a 2-hydroxy-3-methyl fatty acyl-CoA = a 2-methyl-branched fatty aldehyde + formyl-CoA</text>
        <dbReference type="Rhea" id="RHEA:25375"/>
        <dbReference type="ChEBI" id="CHEBI:49188"/>
        <dbReference type="ChEBI" id="CHEBI:57376"/>
        <dbReference type="ChEBI" id="CHEBI:58783"/>
        <dbReference type="EC" id="4.1.2.63"/>
    </reaction>
    <physiologicalReaction direction="left-to-right" evidence="10">
        <dbReference type="Rhea" id="RHEA:25376"/>
    </physiologicalReaction>
</comment>
<dbReference type="Gene3D" id="3.40.50.970">
    <property type="match status" value="2"/>
</dbReference>
<dbReference type="InterPro" id="IPR012001">
    <property type="entry name" value="Thiamin_PyroP_enz_TPP-bd_dom"/>
</dbReference>
<dbReference type="PANTHER" id="PTHR43710">
    <property type="entry name" value="2-HYDROXYACYL-COA LYASE"/>
    <property type="match status" value="1"/>
</dbReference>
<dbReference type="EMBL" id="SWKV01000027">
    <property type="protein sequence ID" value="KAF3040086.1"/>
    <property type="molecule type" value="Genomic_DNA"/>
</dbReference>
<evidence type="ECO:0000256" key="9">
    <source>
        <dbReference type="ARBA" id="ARBA00023239"/>
    </source>
</evidence>
<dbReference type="InterPro" id="IPR029035">
    <property type="entry name" value="DHS-like_NAD/FAD-binding_dom"/>
</dbReference>
<dbReference type="SUPFAM" id="SSF52467">
    <property type="entry name" value="DHS-like NAD/FAD-binding domain"/>
    <property type="match status" value="1"/>
</dbReference>
<dbReference type="Pfam" id="PF02776">
    <property type="entry name" value="TPP_enzyme_N"/>
    <property type="match status" value="1"/>
</dbReference>
<dbReference type="EC" id="4.1.2.63" evidence="12"/>
<dbReference type="AlphaFoldDB" id="A0A9P4WRZ8"/>
<comment type="cofactor">
    <cofactor evidence="2">
        <name>thiamine diphosphate</name>
        <dbReference type="ChEBI" id="CHEBI:58937"/>
    </cofactor>
</comment>
<keyword evidence="8" id="KW-0576">Peroxisome</keyword>
<evidence type="ECO:0000256" key="16">
    <source>
        <dbReference type="SAM" id="MobiDB-lite"/>
    </source>
</evidence>
<dbReference type="InterPro" id="IPR045025">
    <property type="entry name" value="HACL1-like"/>
</dbReference>
<evidence type="ECO:0000256" key="4">
    <source>
        <dbReference type="ARBA" id="ARBA00007812"/>
    </source>
</evidence>
<dbReference type="FunFam" id="3.40.50.970:FF:000054">
    <property type="entry name" value="Putative 2-hydroxyphytanoyl-CoA lyase"/>
    <property type="match status" value="1"/>
</dbReference>
<feature type="domain" description="Thiamine pyrophosphate enzyme N-terminal TPP-binding" evidence="19">
    <location>
        <begin position="10"/>
        <end position="124"/>
    </location>
</feature>
<comment type="function">
    <text evidence="13">Catalyzes a carbon-carbon cleavage reaction; cleaves a 2-hydroxy-3-methylacyl-CoA into formyl-CoA and a 2-methyl-branched fatty aldehyde.</text>
</comment>
<evidence type="ECO:0000313" key="20">
    <source>
        <dbReference type="EMBL" id="KAF3040086.1"/>
    </source>
</evidence>
<feature type="region of interest" description="Disordered" evidence="16">
    <location>
        <begin position="174"/>
        <end position="199"/>
    </location>
</feature>
<dbReference type="InterPro" id="IPR029061">
    <property type="entry name" value="THDP-binding"/>
</dbReference>
<dbReference type="GO" id="GO:0005782">
    <property type="term" value="C:peroxisomal matrix"/>
    <property type="evidence" value="ECO:0007669"/>
    <property type="project" value="UniProtKB-SubCell"/>
</dbReference>
<evidence type="ECO:0000259" key="19">
    <source>
        <dbReference type="Pfam" id="PF02776"/>
    </source>
</evidence>
<dbReference type="InterPro" id="IPR011766">
    <property type="entry name" value="TPP_enzyme_TPP-bd"/>
</dbReference>
<keyword evidence="9" id="KW-0456">Lyase</keyword>
<dbReference type="SUPFAM" id="SSF52518">
    <property type="entry name" value="Thiamin diphosphate-binding fold (THDP-binding)"/>
    <property type="match status" value="2"/>
</dbReference>
<dbReference type="GO" id="GO:0106359">
    <property type="term" value="F:2-hydroxyacyl-CoA lyase activity"/>
    <property type="evidence" value="ECO:0007669"/>
    <property type="project" value="UniProtKB-EC"/>
</dbReference>
<dbReference type="FunFam" id="3.40.50.1220:FF:000006">
    <property type="entry name" value="2-hydroxyacyl-CoA lyase 1"/>
    <property type="match status" value="1"/>
</dbReference>
<name>A0A9P4WRZ8_9PLEO</name>
<keyword evidence="5" id="KW-0479">Metal-binding</keyword>
<evidence type="ECO:0000256" key="11">
    <source>
        <dbReference type="ARBA" id="ARBA00044454"/>
    </source>
</evidence>